<evidence type="ECO:0000313" key="3">
    <source>
        <dbReference type="Proteomes" id="UP001589643"/>
    </source>
</evidence>
<protein>
    <submittedName>
        <fullName evidence="2">Flagellar FlbD family protein</fullName>
    </submittedName>
</protein>
<sequence>MIVLTRLNRHRFAVNPDLVERIQASPDTTLTLVDGATFVVAETMDAVIQSIVEFRARVLATALGHAAASGPASQSASTAAAAPGGER</sequence>
<keyword evidence="3" id="KW-1185">Reference proteome</keyword>
<feature type="region of interest" description="Disordered" evidence="1">
    <location>
        <begin position="66"/>
        <end position="87"/>
    </location>
</feature>
<comment type="caution">
    <text evidence="2">The sequence shown here is derived from an EMBL/GenBank/DDBJ whole genome shotgun (WGS) entry which is preliminary data.</text>
</comment>
<organism evidence="2 3">
    <name type="scientific">Microbacterium plantarum</name>
    <dbReference type="NCBI Taxonomy" id="1816425"/>
    <lineage>
        <taxon>Bacteria</taxon>
        <taxon>Bacillati</taxon>
        <taxon>Actinomycetota</taxon>
        <taxon>Actinomycetes</taxon>
        <taxon>Micrococcales</taxon>
        <taxon>Microbacteriaceae</taxon>
        <taxon>Microbacterium</taxon>
    </lineage>
</organism>
<name>A0ABV5END7_9MICO</name>
<reference evidence="2 3" key="1">
    <citation type="submission" date="2024-08" db="EMBL/GenBank/DDBJ databases">
        <title>Heavy metals resistant antinobacteria isolated from wastewater.</title>
        <authorList>
            <person name="Roman Ponce B."/>
            <person name="Blanco Mercado M.A."/>
            <person name="Avila Aldana I.N."/>
            <person name="Morales Arrieta S."/>
        </authorList>
    </citation>
    <scope>NUCLEOTIDE SEQUENCE [LARGE SCALE GENOMIC DNA]</scope>
    <source>
        <strain evidence="3">sma-1</strain>
    </source>
</reference>
<evidence type="ECO:0000313" key="2">
    <source>
        <dbReference type="EMBL" id="MFB8891481.1"/>
    </source>
</evidence>
<dbReference type="PANTHER" id="PTHR39185:SF1">
    <property type="entry name" value="SWARMING MOTILITY PROTEIN SWRD"/>
    <property type="match status" value="1"/>
</dbReference>
<gene>
    <name evidence="2" type="ORF">AB7P39_01350</name>
</gene>
<keyword evidence="2" id="KW-0966">Cell projection</keyword>
<dbReference type="Pfam" id="PF06289">
    <property type="entry name" value="FlbD"/>
    <property type="match status" value="1"/>
</dbReference>
<accession>A0ABV5END7</accession>
<keyword evidence="2" id="KW-0282">Flagellum</keyword>
<proteinExistence type="predicted"/>
<evidence type="ECO:0000256" key="1">
    <source>
        <dbReference type="SAM" id="MobiDB-lite"/>
    </source>
</evidence>
<dbReference type="PANTHER" id="PTHR39185">
    <property type="entry name" value="SWARMING MOTILITY PROTEIN SWRD"/>
    <property type="match status" value="1"/>
</dbReference>
<dbReference type="EMBL" id="JBHLHV010000001">
    <property type="protein sequence ID" value="MFB8891481.1"/>
    <property type="molecule type" value="Genomic_DNA"/>
</dbReference>
<dbReference type="RefSeq" id="WP_112615229.1">
    <property type="nucleotide sequence ID" value="NZ_JBHLHV010000001.1"/>
</dbReference>
<keyword evidence="2" id="KW-0969">Cilium</keyword>
<dbReference type="InterPro" id="IPR009384">
    <property type="entry name" value="SwrD-like"/>
</dbReference>
<dbReference type="Proteomes" id="UP001589643">
    <property type="component" value="Unassembled WGS sequence"/>
</dbReference>